<gene>
    <name evidence="7" type="ORF">ACFFK0_02015</name>
</gene>
<sequence>MNSNSNLKLNDRHRLLDFSFKYGALLVIALVIVVFSIVNEAFLTYDNLSDILRAISITMFVAIGVTLSQIVDGFDLSVGSTVSLTTVVTATLMVWFQMPLFVVIVVPLLIGVVIGLLNALLIVRIRIPDLLATLAMMYVVAGIHKTYTKGYSIYNNMQMTDGTKAPGKFLPDFLWIGQGKLLGVPVPVILMIGAVALVHIFLTYTRWGRQLYITGGNREAARLSGISVNRVRLAAYVLSGLFAAIGGILYAARIGSGQVDAGAGLLMDSVAAVFVGYSVFGAGKPNVIGTFFGAVLIGVLINGLTMLNLPYYAFDIVKGAVLVLALAITFVHLNRRKA</sequence>
<keyword evidence="4 6" id="KW-1133">Transmembrane helix</keyword>
<feature type="transmembrane region" description="Helical" evidence="6">
    <location>
        <begin position="20"/>
        <end position="39"/>
    </location>
</feature>
<evidence type="ECO:0000256" key="4">
    <source>
        <dbReference type="ARBA" id="ARBA00022989"/>
    </source>
</evidence>
<keyword evidence="2" id="KW-1003">Cell membrane</keyword>
<evidence type="ECO:0000256" key="1">
    <source>
        <dbReference type="ARBA" id="ARBA00004651"/>
    </source>
</evidence>
<proteinExistence type="predicted"/>
<reference evidence="7 8" key="1">
    <citation type="submission" date="2024-09" db="EMBL/GenBank/DDBJ databases">
        <authorList>
            <person name="Sun Q."/>
            <person name="Mori K."/>
        </authorList>
    </citation>
    <scope>NUCLEOTIDE SEQUENCE [LARGE SCALE GENOMIC DNA]</scope>
    <source>
        <strain evidence="7 8">CCM 7759</strain>
    </source>
</reference>
<feature type="transmembrane region" description="Helical" evidence="6">
    <location>
        <begin position="311"/>
        <end position="333"/>
    </location>
</feature>
<evidence type="ECO:0000256" key="3">
    <source>
        <dbReference type="ARBA" id="ARBA00022692"/>
    </source>
</evidence>
<evidence type="ECO:0000313" key="7">
    <source>
        <dbReference type="EMBL" id="MFC0211234.1"/>
    </source>
</evidence>
<comment type="caution">
    <text evidence="7">The sequence shown here is derived from an EMBL/GenBank/DDBJ whole genome shotgun (WGS) entry which is preliminary data.</text>
</comment>
<evidence type="ECO:0000256" key="2">
    <source>
        <dbReference type="ARBA" id="ARBA00022475"/>
    </source>
</evidence>
<evidence type="ECO:0000256" key="5">
    <source>
        <dbReference type="ARBA" id="ARBA00023136"/>
    </source>
</evidence>
<name>A0ABV6DF53_9BACL</name>
<dbReference type="PANTHER" id="PTHR32196:SF72">
    <property type="entry name" value="RIBOSE IMPORT PERMEASE PROTEIN RBSC"/>
    <property type="match status" value="1"/>
</dbReference>
<dbReference type="InterPro" id="IPR001851">
    <property type="entry name" value="ABC_transp_permease"/>
</dbReference>
<dbReference type="Pfam" id="PF02653">
    <property type="entry name" value="BPD_transp_2"/>
    <property type="match status" value="1"/>
</dbReference>
<dbReference type="Proteomes" id="UP001589776">
    <property type="component" value="Unassembled WGS sequence"/>
</dbReference>
<feature type="transmembrane region" description="Helical" evidence="6">
    <location>
        <begin position="78"/>
        <end position="96"/>
    </location>
</feature>
<dbReference type="CDD" id="cd06579">
    <property type="entry name" value="TM_PBP1_transp_AraH_like"/>
    <property type="match status" value="1"/>
</dbReference>
<feature type="transmembrane region" description="Helical" evidence="6">
    <location>
        <begin position="233"/>
        <end position="255"/>
    </location>
</feature>
<feature type="transmembrane region" description="Helical" evidence="6">
    <location>
        <begin position="261"/>
        <end position="280"/>
    </location>
</feature>
<comment type="subcellular location">
    <subcellularLocation>
        <location evidence="1">Cell membrane</location>
        <topology evidence="1">Multi-pass membrane protein</topology>
    </subcellularLocation>
</comment>
<feature type="transmembrane region" description="Helical" evidence="6">
    <location>
        <begin position="287"/>
        <end position="305"/>
    </location>
</feature>
<keyword evidence="8" id="KW-1185">Reference proteome</keyword>
<evidence type="ECO:0000313" key="8">
    <source>
        <dbReference type="Proteomes" id="UP001589776"/>
    </source>
</evidence>
<keyword evidence="5 6" id="KW-0472">Membrane</keyword>
<accession>A0ABV6DF53</accession>
<keyword evidence="3 6" id="KW-0812">Transmembrane</keyword>
<protein>
    <submittedName>
        <fullName evidence="7">ABC transporter permease</fullName>
    </submittedName>
</protein>
<feature type="transmembrane region" description="Helical" evidence="6">
    <location>
        <begin position="51"/>
        <end position="71"/>
    </location>
</feature>
<evidence type="ECO:0000256" key="6">
    <source>
        <dbReference type="SAM" id="Phobius"/>
    </source>
</evidence>
<dbReference type="RefSeq" id="WP_377468149.1">
    <property type="nucleotide sequence ID" value="NZ_JBHLWN010000014.1"/>
</dbReference>
<organism evidence="7 8">
    <name type="scientific">Paenibacillus chartarius</name>
    <dbReference type="NCBI Taxonomy" id="747481"/>
    <lineage>
        <taxon>Bacteria</taxon>
        <taxon>Bacillati</taxon>
        <taxon>Bacillota</taxon>
        <taxon>Bacilli</taxon>
        <taxon>Bacillales</taxon>
        <taxon>Paenibacillaceae</taxon>
        <taxon>Paenibacillus</taxon>
    </lineage>
</organism>
<feature type="transmembrane region" description="Helical" evidence="6">
    <location>
        <begin position="130"/>
        <end position="147"/>
    </location>
</feature>
<dbReference type="EMBL" id="JBHLWN010000014">
    <property type="protein sequence ID" value="MFC0211234.1"/>
    <property type="molecule type" value="Genomic_DNA"/>
</dbReference>
<feature type="transmembrane region" description="Helical" evidence="6">
    <location>
        <begin position="102"/>
        <end position="123"/>
    </location>
</feature>
<dbReference type="PANTHER" id="PTHR32196">
    <property type="entry name" value="ABC TRANSPORTER PERMEASE PROTEIN YPHD-RELATED-RELATED"/>
    <property type="match status" value="1"/>
</dbReference>
<feature type="transmembrane region" description="Helical" evidence="6">
    <location>
        <begin position="181"/>
        <end position="202"/>
    </location>
</feature>